<keyword evidence="1" id="KW-0472">Membrane</keyword>
<dbReference type="EMBL" id="AOCK01000002">
    <property type="protein sequence ID" value="EMQ99554.1"/>
    <property type="molecule type" value="Genomic_DNA"/>
</dbReference>
<evidence type="ECO:0000256" key="1">
    <source>
        <dbReference type="SAM" id="Phobius"/>
    </source>
</evidence>
<feature type="transmembrane region" description="Helical" evidence="1">
    <location>
        <begin position="105"/>
        <end position="124"/>
    </location>
</feature>
<feature type="transmembrane region" description="Helical" evidence="1">
    <location>
        <begin position="205"/>
        <end position="234"/>
    </location>
</feature>
<feature type="transmembrane region" description="Helical" evidence="1">
    <location>
        <begin position="80"/>
        <end position="99"/>
    </location>
</feature>
<organism evidence="2 3">
    <name type="scientific">Paeniglutamicibacter gangotriensis Lz1y</name>
    <dbReference type="NCBI Taxonomy" id="1276920"/>
    <lineage>
        <taxon>Bacteria</taxon>
        <taxon>Bacillati</taxon>
        <taxon>Actinomycetota</taxon>
        <taxon>Actinomycetes</taxon>
        <taxon>Micrococcales</taxon>
        <taxon>Micrococcaceae</taxon>
        <taxon>Paeniglutamicibacter</taxon>
    </lineage>
</organism>
<feature type="transmembrane region" description="Helical" evidence="1">
    <location>
        <begin position="316"/>
        <end position="336"/>
    </location>
</feature>
<feature type="transmembrane region" description="Helical" evidence="1">
    <location>
        <begin position="377"/>
        <end position="399"/>
    </location>
</feature>
<feature type="transmembrane region" description="Helical" evidence="1">
    <location>
        <begin position="348"/>
        <end position="371"/>
    </location>
</feature>
<feature type="transmembrane region" description="Helical" evidence="1">
    <location>
        <begin position="12"/>
        <end position="36"/>
    </location>
</feature>
<feature type="transmembrane region" description="Helical" evidence="1">
    <location>
        <begin position="42"/>
        <end position="60"/>
    </location>
</feature>
<evidence type="ECO:0000313" key="3">
    <source>
        <dbReference type="Proteomes" id="UP000012015"/>
    </source>
</evidence>
<evidence type="ECO:0000313" key="2">
    <source>
        <dbReference type="EMBL" id="EMQ99554.1"/>
    </source>
</evidence>
<name>M7NCK6_9MICC</name>
<accession>M7NCK6</accession>
<evidence type="ECO:0008006" key="4">
    <source>
        <dbReference type="Google" id="ProtNLM"/>
    </source>
</evidence>
<sequence length="403" mass="42462">MALQVKRGLSSRYFRAIIVSGLASLAPTIVTLALARSGTLDPLGLFGAMYAVFLLVQQLMRDMFVNAFLAHKPSIVDQRLKAGVVSLAGLVVAGLLLLISMPMQSLHFAVLGACLHGILLGSYFRTLDLSLGNGRSALMQEMAVFCSVLVAGIASVLYGTSGFSVVITWAVSYALVGYISSWKAKLRVVPRWEMTPQESRTGRGFGFQGLVGSGSVHVLTLLLTTVSTAVVGVFRVSSTLLGPANLISSALQPILIGSLSDGNGPRTIAGGAAVDWPRAKVSAVVLPVVVSLVCLALLGVGSFWGALLFPGLWETASPIVAVMFWDVIIVAIGLVPQTIHRITWASRPALLISILSASIRIPAVLIGAVVFGAIGAAYGFLIVTVINTALLWLSCLRLIRNKI</sequence>
<dbReference type="PATRIC" id="fig|1276920.7.peg.656"/>
<comment type="caution">
    <text evidence="2">The sequence shown here is derived from an EMBL/GenBank/DDBJ whole genome shotgun (WGS) entry which is preliminary data.</text>
</comment>
<dbReference type="AlphaFoldDB" id="M7NCK6"/>
<keyword evidence="3" id="KW-1185">Reference proteome</keyword>
<keyword evidence="1" id="KW-1133">Transmembrane helix</keyword>
<dbReference type="Proteomes" id="UP000012015">
    <property type="component" value="Unassembled WGS sequence"/>
</dbReference>
<gene>
    <name evidence="2" type="ORF">ADIAG_00654</name>
</gene>
<proteinExistence type="predicted"/>
<reference evidence="2 3" key="1">
    <citation type="journal article" date="2013" name="Genome Announc.">
        <title>Draft Genome Sequence of Arthrobacter gangotriensis Strain Lz1yT, Isolated from a Penguin Rookery Soil Sample Collected in Antarctica, near the Indian Station Dakshin Gangotri.</title>
        <authorList>
            <person name="Shivaji S."/>
            <person name="Ara S."/>
            <person name="Bandi S."/>
            <person name="Singh A."/>
            <person name="Kumar Pinnaka A."/>
        </authorList>
    </citation>
    <scope>NUCLEOTIDE SEQUENCE [LARGE SCALE GENOMIC DNA]</scope>
    <source>
        <strain evidence="2 3">Lz1y</strain>
    </source>
</reference>
<feature type="transmembrane region" description="Helical" evidence="1">
    <location>
        <begin position="281"/>
        <end position="304"/>
    </location>
</feature>
<protein>
    <recommendedName>
        <fullName evidence="4">Polysaccharide biosynthesis protein</fullName>
    </recommendedName>
</protein>
<keyword evidence="1" id="KW-0812">Transmembrane</keyword>